<feature type="transmembrane region" description="Helical" evidence="2">
    <location>
        <begin position="97"/>
        <end position="123"/>
    </location>
</feature>
<reference evidence="3 4" key="1">
    <citation type="submission" date="2023-07" db="EMBL/GenBank/DDBJ databases">
        <title>Genomic Encyclopedia of Type Strains, Phase IV (KMG-IV): sequencing the most valuable type-strain genomes for metagenomic binning, comparative biology and taxonomic classification.</title>
        <authorList>
            <person name="Goeker M."/>
        </authorList>
    </citation>
    <scope>NUCLEOTIDE SEQUENCE [LARGE SCALE GENOMIC DNA]</scope>
    <source>
        <strain evidence="3 4">DSM 45903</strain>
    </source>
</reference>
<feature type="region of interest" description="Disordered" evidence="1">
    <location>
        <begin position="127"/>
        <end position="161"/>
    </location>
</feature>
<gene>
    <name evidence="3" type="ORF">JOE21_002434</name>
</gene>
<proteinExistence type="predicted"/>
<feature type="compositionally biased region" description="Basic residues" evidence="1">
    <location>
        <begin position="1"/>
        <end position="14"/>
    </location>
</feature>
<organism evidence="3 4">
    <name type="scientific">Desmospora profundinema</name>
    <dbReference type="NCBI Taxonomy" id="1571184"/>
    <lineage>
        <taxon>Bacteria</taxon>
        <taxon>Bacillati</taxon>
        <taxon>Bacillota</taxon>
        <taxon>Bacilli</taxon>
        <taxon>Bacillales</taxon>
        <taxon>Thermoactinomycetaceae</taxon>
        <taxon>Desmospora</taxon>
    </lineage>
</organism>
<name>A0ABU1INS6_9BACL</name>
<dbReference type="EMBL" id="JAVDQG010000005">
    <property type="protein sequence ID" value="MDR6226427.1"/>
    <property type="molecule type" value="Genomic_DNA"/>
</dbReference>
<evidence type="ECO:0000256" key="2">
    <source>
        <dbReference type="SAM" id="Phobius"/>
    </source>
</evidence>
<feature type="compositionally biased region" description="Polar residues" evidence="1">
    <location>
        <begin position="127"/>
        <end position="142"/>
    </location>
</feature>
<comment type="caution">
    <text evidence="3">The sequence shown here is derived from an EMBL/GenBank/DDBJ whole genome shotgun (WGS) entry which is preliminary data.</text>
</comment>
<evidence type="ECO:0008006" key="5">
    <source>
        <dbReference type="Google" id="ProtNLM"/>
    </source>
</evidence>
<keyword evidence="2" id="KW-1133">Transmembrane helix</keyword>
<keyword evidence="4" id="KW-1185">Reference proteome</keyword>
<dbReference type="RefSeq" id="WP_309866287.1">
    <property type="nucleotide sequence ID" value="NZ_JAVDQG010000005.1"/>
</dbReference>
<protein>
    <recommendedName>
        <fullName evidence="5">SPOR domain-containing protein</fullName>
    </recommendedName>
</protein>
<evidence type="ECO:0000313" key="4">
    <source>
        <dbReference type="Proteomes" id="UP001185012"/>
    </source>
</evidence>
<sequence length="369" mass="40903">MEKQRMTIRFHQGRRPPTIQMGSGKQETLDPPIKRETKQETRQRSTKDKPAVSVKADEKPSSSLVSRGSKKWREEEEESVEWGKPYSRKELPDKKTVGSVVLSIAGAVLLGTLMGFLVLSLFFSGESDNSPRSIDSHLQSESGETESSQPHSEEQQEEGAATIQLPALTGVMVQGGTYREKKGAEEAVRQIRGEGWAAVMTVNSPYRLLLGVGINQEDSAALSAMYKENDQTVILKEHHVEESTVPISDKNKETMEKRVASLVKEGHQIYTLMAQRTSQGLVSGERSLEPVWDQVEKSSEKVSAMADGAEGDLPEKAKDPFTQMVQALDQVVQSGKANVNNPEEAMLWQIQEGLIRYALAYENFVTALQ</sequence>
<feature type="region of interest" description="Disordered" evidence="1">
    <location>
        <begin position="1"/>
        <end position="83"/>
    </location>
</feature>
<keyword evidence="2" id="KW-0472">Membrane</keyword>
<keyword evidence="2" id="KW-0812">Transmembrane</keyword>
<dbReference type="Proteomes" id="UP001185012">
    <property type="component" value="Unassembled WGS sequence"/>
</dbReference>
<accession>A0ABU1INS6</accession>
<evidence type="ECO:0000313" key="3">
    <source>
        <dbReference type="EMBL" id="MDR6226427.1"/>
    </source>
</evidence>
<evidence type="ECO:0000256" key="1">
    <source>
        <dbReference type="SAM" id="MobiDB-lite"/>
    </source>
</evidence>
<feature type="compositionally biased region" description="Basic and acidic residues" evidence="1">
    <location>
        <begin position="32"/>
        <end position="60"/>
    </location>
</feature>